<keyword evidence="3" id="KW-1185">Reference proteome</keyword>
<feature type="compositionally biased region" description="Basic and acidic residues" evidence="1">
    <location>
        <begin position="99"/>
        <end position="108"/>
    </location>
</feature>
<feature type="compositionally biased region" description="Basic residues" evidence="1">
    <location>
        <begin position="1"/>
        <end position="10"/>
    </location>
</feature>
<feature type="region of interest" description="Disordered" evidence="1">
    <location>
        <begin position="1"/>
        <end position="202"/>
    </location>
</feature>
<evidence type="ECO:0000256" key="1">
    <source>
        <dbReference type="SAM" id="MobiDB-lite"/>
    </source>
</evidence>
<dbReference type="EMBL" id="JANPWB010000012">
    <property type="protein sequence ID" value="KAJ1112492.1"/>
    <property type="molecule type" value="Genomic_DNA"/>
</dbReference>
<reference evidence="2" key="1">
    <citation type="journal article" date="2022" name="bioRxiv">
        <title>Sequencing and chromosome-scale assembly of the giantPleurodeles waltlgenome.</title>
        <authorList>
            <person name="Brown T."/>
            <person name="Elewa A."/>
            <person name="Iarovenko S."/>
            <person name="Subramanian E."/>
            <person name="Araus A.J."/>
            <person name="Petzold A."/>
            <person name="Susuki M."/>
            <person name="Suzuki K.-i.T."/>
            <person name="Hayashi T."/>
            <person name="Toyoda A."/>
            <person name="Oliveira C."/>
            <person name="Osipova E."/>
            <person name="Leigh N.D."/>
            <person name="Simon A."/>
            <person name="Yun M.H."/>
        </authorList>
    </citation>
    <scope>NUCLEOTIDE SEQUENCE</scope>
    <source>
        <strain evidence="2">20211129_DDA</strain>
        <tissue evidence="2">Liver</tissue>
    </source>
</reference>
<feature type="compositionally biased region" description="Basic and acidic residues" evidence="1">
    <location>
        <begin position="122"/>
        <end position="157"/>
    </location>
</feature>
<comment type="caution">
    <text evidence="2">The sequence shown here is derived from an EMBL/GenBank/DDBJ whole genome shotgun (WGS) entry which is preliminary data.</text>
</comment>
<feature type="compositionally biased region" description="Basic and acidic residues" evidence="1">
    <location>
        <begin position="11"/>
        <end position="78"/>
    </location>
</feature>
<gene>
    <name evidence="2" type="ORF">NDU88_000756</name>
</gene>
<sequence length="202" mass="22969">MSVKRKRKKRAWEASRRQKTPWDNRRSTNAKDGKTPLDDNRSANTEDEKMLLPTPKRGEAQDLNKGVRERPYADEDGKPQFWDSKAHHVPGGTWLAQHVSEEKEEETRTGNQSETEDTVGQQEEHECQDWEDARGQQEKCKCLGREDAASNPEERRSPAVRGGEEGLDEGTRGGRYADEGGKPQFWDSTARHVPGGTWLEQA</sequence>
<feature type="compositionally biased region" description="Basic and acidic residues" evidence="1">
    <location>
        <begin position="169"/>
        <end position="181"/>
    </location>
</feature>
<evidence type="ECO:0000313" key="2">
    <source>
        <dbReference type="EMBL" id="KAJ1112492.1"/>
    </source>
</evidence>
<proteinExistence type="predicted"/>
<protein>
    <submittedName>
        <fullName evidence="2">Uncharacterized protein</fullName>
    </submittedName>
</protein>
<dbReference type="AlphaFoldDB" id="A0AAV7NBG1"/>
<feature type="compositionally biased region" description="Polar residues" evidence="1">
    <location>
        <begin position="109"/>
        <end position="121"/>
    </location>
</feature>
<dbReference type="Proteomes" id="UP001066276">
    <property type="component" value="Chromosome 8"/>
</dbReference>
<name>A0AAV7NBG1_PLEWA</name>
<organism evidence="2 3">
    <name type="scientific">Pleurodeles waltl</name>
    <name type="common">Iberian ribbed newt</name>
    <dbReference type="NCBI Taxonomy" id="8319"/>
    <lineage>
        <taxon>Eukaryota</taxon>
        <taxon>Metazoa</taxon>
        <taxon>Chordata</taxon>
        <taxon>Craniata</taxon>
        <taxon>Vertebrata</taxon>
        <taxon>Euteleostomi</taxon>
        <taxon>Amphibia</taxon>
        <taxon>Batrachia</taxon>
        <taxon>Caudata</taxon>
        <taxon>Salamandroidea</taxon>
        <taxon>Salamandridae</taxon>
        <taxon>Pleurodelinae</taxon>
        <taxon>Pleurodeles</taxon>
    </lineage>
</organism>
<accession>A0AAV7NBG1</accession>
<evidence type="ECO:0000313" key="3">
    <source>
        <dbReference type="Proteomes" id="UP001066276"/>
    </source>
</evidence>